<evidence type="ECO:0000313" key="2">
    <source>
        <dbReference type="EMBL" id="CDW75104.1"/>
    </source>
</evidence>
<feature type="region of interest" description="Disordered" evidence="1">
    <location>
        <begin position="869"/>
        <end position="888"/>
    </location>
</feature>
<dbReference type="Proteomes" id="UP000039865">
    <property type="component" value="Unassembled WGS sequence"/>
</dbReference>
<evidence type="ECO:0000313" key="3">
    <source>
        <dbReference type="Proteomes" id="UP000039865"/>
    </source>
</evidence>
<dbReference type="AlphaFoldDB" id="A0A078A2V4"/>
<feature type="compositionally biased region" description="Polar residues" evidence="1">
    <location>
        <begin position="350"/>
        <end position="387"/>
    </location>
</feature>
<feature type="region of interest" description="Disordered" evidence="1">
    <location>
        <begin position="595"/>
        <end position="633"/>
    </location>
</feature>
<sequence length="925" mass="106473">MAKDEATLEREKLEKLEKLRQEQSQMTYQDKNRIDDNQGSAYLVSQLDGGAEDGDEQQFYKKLLFTVPEHPKPKYLYYTSELQQFFIKQAEQLEQNPDQDNNFIFGELMKNQIIRTEFERIASSFGQEAFELNKIGLINFIKKGRQNYTYAVQYFGVDEGQIGILSRKVPYDSSYRRLQNTFRLPRLTHDIKIAQPKKDIYEQVEVEYSEEEEVNVEVDASSDEDFVPIVSKPKNSYDVVQGSITGAEYKNLRKDSKPLEEEQIQKPAIISISTETAKKKKIIKEKRRVKKKKTIRRLKEKRVESPPMDQELGISQSLYNMQSQSDASQLQNDIEVKSIQYLQSNQLSAESHQQKAFSESKKQSNSRSQPDIRVTNSRQKAEQSTMVFQERSNEELRSLENIVDESSPYMINFRELFKRVELSNIQDSKLPQPERYNQYLVHQYSLPKGLHGIKRQQVLSEAEQFDQERYSKKNVQLHMVDKGLSRMNLGGQTYGLKGSKVKPLYFQANPTMPSQKQSGYNSQNQKSMLNRNQSMSQTTTMDLHNYNQPILNAKYSLNIVNNRKPFNHNNLMLGSEDISVNQQYLIGNKMTQNADTSQLQSVDQGKASQRSHMPSESVQLNPIGNHQSQRSNGINANQDETEIKGSEISLNNINQSDHSMQHQAYQMYNIGKTNTEPLSINISNPQNEASSIIHSKNFTINQGSFPYDKVQNQSQSIKQNLSISNNKQSMATKKNNLIIKNLARNKKIVDQGQDEEMESNFQVNKPVGIFEKYTVPNQQMQRPLKSMQRNASDGALLKQQGYQIGNTMKISYLMDTKKMLNDGFKKKRTTAGGANQDSDSEEDNIIFNQQSKTVKQPIRIKESIQLPSIRSTQLSQNHPDTTGSQQEVSHKLVNQFQIQQELFLKMLNQRQSELRGNQSEMGSQL</sequence>
<proteinExistence type="predicted"/>
<dbReference type="InParanoid" id="A0A078A2V4"/>
<feature type="region of interest" description="Disordered" evidence="1">
    <location>
        <begin position="350"/>
        <end position="392"/>
    </location>
</feature>
<feature type="compositionally biased region" description="Basic and acidic residues" evidence="1">
    <location>
        <begin position="1"/>
        <end position="21"/>
    </location>
</feature>
<accession>A0A078A2V4</accession>
<protein>
    <submittedName>
        <fullName evidence="2">Uncharacterized protein</fullName>
    </submittedName>
</protein>
<feature type="region of interest" description="Disordered" evidence="1">
    <location>
        <begin position="286"/>
        <end position="311"/>
    </location>
</feature>
<feature type="region of interest" description="Disordered" evidence="1">
    <location>
        <begin position="1"/>
        <end position="34"/>
    </location>
</feature>
<gene>
    <name evidence="2" type="primary">Contig6859.g7343</name>
    <name evidence="2" type="ORF">STYLEM_4091</name>
</gene>
<reference evidence="2 3" key="1">
    <citation type="submission" date="2014-06" db="EMBL/GenBank/DDBJ databases">
        <authorList>
            <person name="Swart Estienne"/>
        </authorList>
    </citation>
    <scope>NUCLEOTIDE SEQUENCE [LARGE SCALE GENOMIC DNA]</scope>
    <source>
        <strain evidence="2 3">130c</strain>
    </source>
</reference>
<evidence type="ECO:0000256" key="1">
    <source>
        <dbReference type="SAM" id="MobiDB-lite"/>
    </source>
</evidence>
<organism evidence="2 3">
    <name type="scientific">Stylonychia lemnae</name>
    <name type="common">Ciliate</name>
    <dbReference type="NCBI Taxonomy" id="5949"/>
    <lineage>
        <taxon>Eukaryota</taxon>
        <taxon>Sar</taxon>
        <taxon>Alveolata</taxon>
        <taxon>Ciliophora</taxon>
        <taxon>Intramacronucleata</taxon>
        <taxon>Spirotrichea</taxon>
        <taxon>Stichotrichia</taxon>
        <taxon>Sporadotrichida</taxon>
        <taxon>Oxytrichidae</taxon>
        <taxon>Stylonychinae</taxon>
        <taxon>Stylonychia</taxon>
    </lineage>
</organism>
<keyword evidence="3" id="KW-1185">Reference proteome</keyword>
<dbReference type="EMBL" id="CCKQ01003962">
    <property type="protein sequence ID" value="CDW75104.1"/>
    <property type="molecule type" value="Genomic_DNA"/>
</dbReference>
<name>A0A078A2V4_STYLE</name>
<feature type="compositionally biased region" description="Basic residues" evidence="1">
    <location>
        <begin position="286"/>
        <end position="300"/>
    </location>
</feature>